<feature type="domain" description="NAD(P)-binding" evidence="1">
    <location>
        <begin position="2"/>
        <end position="125"/>
    </location>
</feature>
<reference evidence="2 3" key="1">
    <citation type="submission" date="2018-01" db="EMBL/GenBank/DDBJ databases">
        <title>Draft genome sequence of Sphaerisporangium sp. 7K107.</title>
        <authorList>
            <person name="Sahin N."/>
            <person name="Saygin H."/>
            <person name="Ay H."/>
        </authorList>
    </citation>
    <scope>NUCLEOTIDE SEQUENCE [LARGE SCALE GENOMIC DNA]</scope>
    <source>
        <strain evidence="2 3">7K107</strain>
    </source>
</reference>
<dbReference type="GO" id="GO:0004074">
    <property type="term" value="F:biliverdin reductase [NAD(P)H] activity"/>
    <property type="evidence" value="ECO:0007669"/>
    <property type="project" value="TreeGrafter"/>
</dbReference>
<dbReference type="Pfam" id="PF13460">
    <property type="entry name" value="NAD_binding_10"/>
    <property type="match status" value="1"/>
</dbReference>
<feature type="non-terminal residue" evidence="2">
    <location>
        <position position="1"/>
    </location>
</feature>
<evidence type="ECO:0000313" key="3">
    <source>
        <dbReference type="Proteomes" id="UP000248544"/>
    </source>
</evidence>
<evidence type="ECO:0000313" key="2">
    <source>
        <dbReference type="EMBL" id="PZG24006.1"/>
    </source>
</evidence>
<sequence>GTQAIVDAMRAQGARRILAISAAPVAGVSAPGRPVPRHAPGEGPFMRYILTPLLRAGLRQEYADLARMEAVLAGSGLDWTVVRPPRLTDKPATHAYRTALGANLPRGLKISRADLAHAMLGMLTDQSTIKQYVAVAY</sequence>
<dbReference type="Gene3D" id="3.40.50.720">
    <property type="entry name" value="NAD(P)-binding Rossmann-like Domain"/>
    <property type="match status" value="1"/>
</dbReference>
<comment type="caution">
    <text evidence="2">The sequence shown here is derived from an EMBL/GenBank/DDBJ whole genome shotgun (WGS) entry which is preliminary data.</text>
</comment>
<accession>A0A2W2EI62</accession>
<name>A0A2W2EI62_9ACTN</name>
<dbReference type="InterPro" id="IPR051606">
    <property type="entry name" value="Polyketide_Oxido-like"/>
</dbReference>
<dbReference type="SUPFAM" id="SSF51735">
    <property type="entry name" value="NAD(P)-binding Rossmann-fold domains"/>
    <property type="match status" value="1"/>
</dbReference>
<gene>
    <name evidence="2" type="ORF">C1I98_35995</name>
</gene>
<dbReference type="InterPro" id="IPR036291">
    <property type="entry name" value="NAD(P)-bd_dom_sf"/>
</dbReference>
<dbReference type="Proteomes" id="UP000248544">
    <property type="component" value="Unassembled WGS sequence"/>
</dbReference>
<protein>
    <recommendedName>
        <fullName evidence="1">NAD(P)-binding domain-containing protein</fullName>
    </recommendedName>
</protein>
<evidence type="ECO:0000259" key="1">
    <source>
        <dbReference type="Pfam" id="PF13460"/>
    </source>
</evidence>
<dbReference type="EMBL" id="POUA01000515">
    <property type="protein sequence ID" value="PZG24006.1"/>
    <property type="molecule type" value="Genomic_DNA"/>
</dbReference>
<dbReference type="GO" id="GO:0042602">
    <property type="term" value="F:riboflavin reductase (NADPH) activity"/>
    <property type="evidence" value="ECO:0007669"/>
    <property type="project" value="TreeGrafter"/>
</dbReference>
<keyword evidence="3" id="KW-1185">Reference proteome</keyword>
<organism evidence="2 3">
    <name type="scientific">Spongiactinospora gelatinilytica</name>
    <dbReference type="NCBI Taxonomy" id="2666298"/>
    <lineage>
        <taxon>Bacteria</taxon>
        <taxon>Bacillati</taxon>
        <taxon>Actinomycetota</taxon>
        <taxon>Actinomycetes</taxon>
        <taxon>Streptosporangiales</taxon>
        <taxon>Streptosporangiaceae</taxon>
        <taxon>Spongiactinospora</taxon>
    </lineage>
</organism>
<dbReference type="InterPro" id="IPR016040">
    <property type="entry name" value="NAD(P)-bd_dom"/>
</dbReference>
<dbReference type="PANTHER" id="PTHR43355:SF2">
    <property type="entry name" value="FLAVIN REDUCTASE (NADPH)"/>
    <property type="match status" value="1"/>
</dbReference>
<dbReference type="PANTHER" id="PTHR43355">
    <property type="entry name" value="FLAVIN REDUCTASE (NADPH)"/>
    <property type="match status" value="1"/>
</dbReference>
<proteinExistence type="predicted"/>
<dbReference type="AlphaFoldDB" id="A0A2W2EI62"/>